<sequence>MFVLSGTMVYIVLLIVYRGLCVAVWVDLVFLFFGVFLSISSFWFTALLYVYYCVTIANFRHLLFACLKVKIPQLMPWLILWCTVVSLLYALTSPWFYAVFLNNSATIFFGNNSWKDSTIETVHWKPMLYYSLGYAPPFLIFCVAAVLLIASLFRHTKRMQGSASDFSCPRMDVHYRAVKCVVAFFLLFAAYCAACLFETMGLLLTQETWDFVTPAITQWYPFVHSALLIRSYPKLNKAAGKVLRHARCWKQRAVPEE</sequence>
<evidence type="ECO:0000313" key="15">
    <source>
        <dbReference type="Proteomes" id="UP001066276"/>
    </source>
</evidence>
<protein>
    <recommendedName>
        <fullName evidence="11">Taste receptor type 2 member 40</fullName>
    </recommendedName>
</protein>
<dbReference type="GO" id="GO:0033038">
    <property type="term" value="F:bitter taste receptor activity"/>
    <property type="evidence" value="ECO:0007669"/>
    <property type="project" value="InterPro"/>
</dbReference>
<dbReference type="EMBL" id="JANPWB010000009">
    <property type="protein sequence ID" value="KAJ1152340.1"/>
    <property type="molecule type" value="Genomic_DNA"/>
</dbReference>
<evidence type="ECO:0000313" key="14">
    <source>
        <dbReference type="EMBL" id="KAJ1152340.1"/>
    </source>
</evidence>
<dbReference type="GO" id="GO:0016020">
    <property type="term" value="C:membrane"/>
    <property type="evidence" value="ECO:0007669"/>
    <property type="project" value="UniProtKB-SubCell"/>
</dbReference>
<dbReference type="PANTHER" id="PTHR11394:SF47">
    <property type="entry name" value="TASTE RECEPTOR TYPE 2 MEMBER 40"/>
    <property type="match status" value="1"/>
</dbReference>
<feature type="transmembrane region" description="Helical" evidence="13">
    <location>
        <begin position="180"/>
        <end position="205"/>
    </location>
</feature>
<keyword evidence="4" id="KW-0716">Sensory transduction</keyword>
<evidence type="ECO:0000256" key="10">
    <source>
        <dbReference type="ARBA" id="ARBA00023224"/>
    </source>
</evidence>
<keyword evidence="3" id="KW-0919">Taste</keyword>
<reference evidence="14" key="1">
    <citation type="journal article" date="2022" name="bioRxiv">
        <title>Sequencing and chromosome-scale assembly of the giantPleurodeles waltlgenome.</title>
        <authorList>
            <person name="Brown T."/>
            <person name="Elewa A."/>
            <person name="Iarovenko S."/>
            <person name="Subramanian E."/>
            <person name="Araus A.J."/>
            <person name="Petzold A."/>
            <person name="Susuki M."/>
            <person name="Suzuki K.-i.T."/>
            <person name="Hayashi T."/>
            <person name="Toyoda A."/>
            <person name="Oliveira C."/>
            <person name="Osipova E."/>
            <person name="Leigh N.D."/>
            <person name="Simon A."/>
            <person name="Yun M.H."/>
        </authorList>
    </citation>
    <scope>NUCLEOTIDE SEQUENCE</scope>
    <source>
        <strain evidence="14">20211129_DDA</strain>
        <tissue evidence="14">Liver</tissue>
    </source>
</reference>
<keyword evidence="5 13" id="KW-0812">Transmembrane</keyword>
<keyword evidence="15" id="KW-1185">Reference proteome</keyword>
<name>A0AAV7RK53_PLEWA</name>
<dbReference type="AlphaFoldDB" id="A0AAV7RK53"/>
<dbReference type="Pfam" id="PF05296">
    <property type="entry name" value="TAS2R"/>
    <property type="match status" value="1"/>
</dbReference>
<keyword evidence="9" id="KW-0675">Receptor</keyword>
<evidence type="ECO:0000256" key="11">
    <source>
        <dbReference type="ARBA" id="ARBA00044110"/>
    </source>
</evidence>
<evidence type="ECO:0000256" key="12">
    <source>
        <dbReference type="RuleBase" id="RU004423"/>
    </source>
</evidence>
<feature type="transmembrane region" description="Helical" evidence="13">
    <location>
        <begin position="7"/>
        <end position="26"/>
    </location>
</feature>
<keyword evidence="7" id="KW-0297">G-protein coupled receptor</keyword>
<dbReference type="InterPro" id="IPR007960">
    <property type="entry name" value="TAS2R"/>
</dbReference>
<proteinExistence type="inferred from homology"/>
<evidence type="ECO:0000256" key="8">
    <source>
        <dbReference type="ARBA" id="ARBA00023136"/>
    </source>
</evidence>
<evidence type="ECO:0000256" key="1">
    <source>
        <dbReference type="ARBA" id="ARBA00004141"/>
    </source>
</evidence>
<keyword evidence="6 13" id="KW-1133">Transmembrane helix</keyword>
<keyword evidence="8 13" id="KW-0472">Membrane</keyword>
<evidence type="ECO:0000256" key="2">
    <source>
        <dbReference type="ARBA" id="ARBA00007376"/>
    </source>
</evidence>
<evidence type="ECO:0000256" key="7">
    <source>
        <dbReference type="ARBA" id="ARBA00023040"/>
    </source>
</evidence>
<dbReference type="SUPFAM" id="SSF81321">
    <property type="entry name" value="Family A G protein-coupled receptor-like"/>
    <property type="match status" value="1"/>
</dbReference>
<evidence type="ECO:0000256" key="3">
    <source>
        <dbReference type="ARBA" id="ARBA00022480"/>
    </source>
</evidence>
<accession>A0AAV7RK53</accession>
<feature type="transmembrane region" description="Helical" evidence="13">
    <location>
        <begin position="134"/>
        <end position="153"/>
    </location>
</feature>
<dbReference type="GO" id="GO:0004930">
    <property type="term" value="F:G protein-coupled receptor activity"/>
    <property type="evidence" value="ECO:0007669"/>
    <property type="project" value="UniProtKB-KW"/>
</dbReference>
<comment type="caution">
    <text evidence="14">The sequence shown here is derived from an EMBL/GenBank/DDBJ whole genome shotgun (WGS) entry which is preliminary data.</text>
</comment>
<gene>
    <name evidence="14" type="ORF">NDU88_005115</name>
</gene>
<evidence type="ECO:0000256" key="5">
    <source>
        <dbReference type="ARBA" id="ARBA00022692"/>
    </source>
</evidence>
<organism evidence="14 15">
    <name type="scientific">Pleurodeles waltl</name>
    <name type="common">Iberian ribbed newt</name>
    <dbReference type="NCBI Taxonomy" id="8319"/>
    <lineage>
        <taxon>Eukaryota</taxon>
        <taxon>Metazoa</taxon>
        <taxon>Chordata</taxon>
        <taxon>Craniata</taxon>
        <taxon>Vertebrata</taxon>
        <taxon>Euteleostomi</taxon>
        <taxon>Amphibia</taxon>
        <taxon>Batrachia</taxon>
        <taxon>Caudata</taxon>
        <taxon>Salamandroidea</taxon>
        <taxon>Salamandridae</taxon>
        <taxon>Pleurodelinae</taxon>
        <taxon>Pleurodeles</taxon>
    </lineage>
</organism>
<dbReference type="Proteomes" id="UP001066276">
    <property type="component" value="Chromosome 5"/>
</dbReference>
<feature type="transmembrane region" description="Helical" evidence="13">
    <location>
        <begin position="74"/>
        <end position="97"/>
    </location>
</feature>
<evidence type="ECO:0000256" key="9">
    <source>
        <dbReference type="ARBA" id="ARBA00023170"/>
    </source>
</evidence>
<evidence type="ECO:0000256" key="6">
    <source>
        <dbReference type="ARBA" id="ARBA00022989"/>
    </source>
</evidence>
<evidence type="ECO:0000256" key="13">
    <source>
        <dbReference type="SAM" id="Phobius"/>
    </source>
</evidence>
<comment type="subcellular location">
    <subcellularLocation>
        <location evidence="1">Membrane</location>
        <topology evidence="1">Multi-pass membrane protein</topology>
    </subcellularLocation>
</comment>
<evidence type="ECO:0000256" key="4">
    <source>
        <dbReference type="ARBA" id="ARBA00022606"/>
    </source>
</evidence>
<keyword evidence="10" id="KW-0807">Transducer</keyword>
<feature type="transmembrane region" description="Helical" evidence="13">
    <location>
        <begin position="32"/>
        <end position="54"/>
    </location>
</feature>
<comment type="similarity">
    <text evidence="2 12">Belongs to the G-protein coupled receptor T2R family.</text>
</comment>
<dbReference type="PANTHER" id="PTHR11394">
    <property type="entry name" value="TASTE RECEPTOR TYPE 2"/>
    <property type="match status" value="1"/>
</dbReference>